<accession>A0ABY5YHB4</accession>
<dbReference type="Proteomes" id="UP001060261">
    <property type="component" value="Chromosome"/>
</dbReference>
<evidence type="ECO:0000313" key="1">
    <source>
        <dbReference type="EMBL" id="UWX63492.1"/>
    </source>
</evidence>
<name>A0ABY5YHB4_9DEIO</name>
<dbReference type="EMBL" id="CP104213">
    <property type="protein sequence ID" value="UWX63492.1"/>
    <property type="molecule type" value="Genomic_DNA"/>
</dbReference>
<gene>
    <name evidence="1" type="ORF">N0D28_12170</name>
</gene>
<organism evidence="1 2">
    <name type="scientific">Deinococcus rubellus</name>
    <dbReference type="NCBI Taxonomy" id="1889240"/>
    <lineage>
        <taxon>Bacteria</taxon>
        <taxon>Thermotogati</taxon>
        <taxon>Deinococcota</taxon>
        <taxon>Deinococci</taxon>
        <taxon>Deinococcales</taxon>
        <taxon>Deinococcaceae</taxon>
        <taxon>Deinococcus</taxon>
    </lineage>
</organism>
<evidence type="ECO:0000313" key="2">
    <source>
        <dbReference type="Proteomes" id="UP001060261"/>
    </source>
</evidence>
<sequence length="116" mass="12790">MDYVLESAMMESTRARVPGLGMLARTSAGWKGLFVSDQLTQDILAGLTPFAYLGRVEGLAQGRYIYAAVTVSEAIQHGQQFELHFQPSHPDRVFYGPSAEAVYNYATQQLLETAES</sequence>
<proteinExistence type="predicted"/>
<dbReference type="RefSeq" id="WP_260559778.1">
    <property type="nucleotide sequence ID" value="NZ_BAABEC010000180.1"/>
</dbReference>
<evidence type="ECO:0008006" key="3">
    <source>
        <dbReference type="Google" id="ProtNLM"/>
    </source>
</evidence>
<reference evidence="1" key="1">
    <citation type="submission" date="2022-09" db="EMBL/GenBank/DDBJ databases">
        <title>genome sequence of Deinococcus rubellus.</title>
        <authorList>
            <person name="Srinivasan S."/>
        </authorList>
    </citation>
    <scope>NUCLEOTIDE SEQUENCE</scope>
    <source>
        <strain evidence="1">Ant6</strain>
    </source>
</reference>
<protein>
    <recommendedName>
        <fullName evidence="3">HK97 gp10 family phage protein</fullName>
    </recommendedName>
</protein>
<keyword evidence="2" id="KW-1185">Reference proteome</keyword>